<dbReference type="NCBIfam" id="NF002815">
    <property type="entry name" value="PRK02967.1"/>
    <property type="match status" value="1"/>
</dbReference>
<keyword evidence="5 8" id="KW-0805">Transcription regulation</keyword>
<dbReference type="SUPFAM" id="SSF47598">
    <property type="entry name" value="Ribbon-helix-helix"/>
    <property type="match status" value="1"/>
</dbReference>
<dbReference type="CDD" id="cd22231">
    <property type="entry name" value="RHH_NikR_HicB-like"/>
    <property type="match status" value="1"/>
</dbReference>
<dbReference type="InterPro" id="IPR050192">
    <property type="entry name" value="CopG/NikR_regulator"/>
</dbReference>
<comment type="caution">
    <text evidence="8">Lacks conserved residue(s) required for the propagation of feature annotation.</text>
</comment>
<dbReference type="AlphaFoldDB" id="A0A6J5FDU4"/>
<keyword evidence="12" id="KW-1185">Reference proteome</keyword>
<dbReference type="EMBL" id="CADIKI010000001">
    <property type="protein sequence ID" value="CAB3777445.1"/>
    <property type="molecule type" value="Genomic_DNA"/>
</dbReference>
<keyword evidence="7 8" id="KW-0804">Transcription</keyword>
<dbReference type="Pfam" id="PF01402">
    <property type="entry name" value="RHH_1"/>
    <property type="match status" value="1"/>
</dbReference>
<dbReference type="GO" id="GO:0010045">
    <property type="term" value="P:response to nickel cation"/>
    <property type="evidence" value="ECO:0007669"/>
    <property type="project" value="InterPro"/>
</dbReference>
<comment type="cofactor">
    <cofactor evidence="1">
        <name>Ni(2+)</name>
        <dbReference type="ChEBI" id="CHEBI:49786"/>
    </cofactor>
</comment>
<dbReference type="Proteomes" id="UP000494252">
    <property type="component" value="Unassembled WGS sequence"/>
</dbReference>
<comment type="similarity">
    <text evidence="2 8">Belongs to the transcriptional regulatory CopG/NikR family.</text>
</comment>
<reference evidence="11 12" key="1">
    <citation type="submission" date="2020-04" db="EMBL/GenBank/DDBJ databases">
        <authorList>
            <person name="De Canck E."/>
        </authorList>
    </citation>
    <scope>NUCLEOTIDE SEQUENCE [LARGE SCALE GENOMIC DNA]</scope>
    <source>
        <strain evidence="11 12">LMG 27177</strain>
    </source>
</reference>
<evidence type="ECO:0000256" key="1">
    <source>
        <dbReference type="ARBA" id="ARBA00001967"/>
    </source>
</evidence>
<evidence type="ECO:0000256" key="2">
    <source>
        <dbReference type="ARBA" id="ARBA00008478"/>
    </source>
</evidence>
<evidence type="ECO:0000313" key="12">
    <source>
        <dbReference type="Proteomes" id="UP000494252"/>
    </source>
</evidence>
<evidence type="ECO:0000259" key="10">
    <source>
        <dbReference type="Pfam" id="PF08753"/>
    </source>
</evidence>
<dbReference type="InterPro" id="IPR022988">
    <property type="entry name" value="Ni_resp_reg_NikR"/>
</dbReference>
<protein>
    <recommendedName>
        <fullName evidence="8">Putative nickel-responsive regulator</fullName>
    </recommendedName>
</protein>
<dbReference type="Gene3D" id="1.10.1220.10">
    <property type="entry name" value="Met repressor-like"/>
    <property type="match status" value="1"/>
</dbReference>
<dbReference type="InterPro" id="IPR013321">
    <property type="entry name" value="Arc_rbn_hlx_hlx"/>
</dbReference>
<dbReference type="PANTHER" id="PTHR34719">
    <property type="entry name" value="NICKEL-RESPONSIVE REGULATOR"/>
    <property type="match status" value="1"/>
</dbReference>
<keyword evidence="3" id="KW-0533">Nickel</keyword>
<dbReference type="NCBIfam" id="NF003381">
    <property type="entry name" value="PRK04460.1"/>
    <property type="match status" value="1"/>
</dbReference>
<evidence type="ECO:0000256" key="7">
    <source>
        <dbReference type="ARBA" id="ARBA00023163"/>
    </source>
</evidence>
<gene>
    <name evidence="11" type="primary">nikR</name>
    <name evidence="11" type="ORF">LMG27177_00377</name>
</gene>
<dbReference type="Gene3D" id="3.30.70.1150">
    <property type="entry name" value="ACT-like. Chain A, domain 2"/>
    <property type="match status" value="1"/>
</dbReference>
<evidence type="ECO:0000313" key="11">
    <source>
        <dbReference type="EMBL" id="CAB3777445.1"/>
    </source>
</evidence>
<comment type="function">
    <text evidence="8">Transcriptional regulator.</text>
</comment>
<evidence type="ECO:0000256" key="4">
    <source>
        <dbReference type="ARBA" id="ARBA00022723"/>
    </source>
</evidence>
<accession>A0A6J5FDU4</accession>
<dbReference type="InterPro" id="IPR045865">
    <property type="entry name" value="ACT-like_dom_sf"/>
</dbReference>
<dbReference type="Pfam" id="PF08753">
    <property type="entry name" value="NikR_C"/>
    <property type="match status" value="1"/>
</dbReference>
<evidence type="ECO:0000256" key="8">
    <source>
        <dbReference type="HAMAP-Rule" id="MF_00476"/>
    </source>
</evidence>
<evidence type="ECO:0000256" key="5">
    <source>
        <dbReference type="ARBA" id="ARBA00023015"/>
    </source>
</evidence>
<proteinExistence type="inferred from homology"/>
<dbReference type="InterPro" id="IPR002145">
    <property type="entry name" value="CopG"/>
</dbReference>
<dbReference type="HAMAP" id="MF_00476">
    <property type="entry name" value="NikR"/>
    <property type="match status" value="1"/>
</dbReference>
<dbReference type="GO" id="GO:0003700">
    <property type="term" value="F:DNA-binding transcription factor activity"/>
    <property type="evidence" value="ECO:0007669"/>
    <property type="project" value="UniProtKB-UniRule"/>
</dbReference>
<evidence type="ECO:0000256" key="6">
    <source>
        <dbReference type="ARBA" id="ARBA00023125"/>
    </source>
</evidence>
<feature type="domain" description="Ribbon-helix-helix protein CopG" evidence="9">
    <location>
        <begin position="22"/>
        <end position="58"/>
    </location>
</feature>
<evidence type="ECO:0000256" key="3">
    <source>
        <dbReference type="ARBA" id="ARBA00022596"/>
    </source>
</evidence>
<dbReference type="SUPFAM" id="SSF55021">
    <property type="entry name" value="ACT-like"/>
    <property type="match status" value="1"/>
</dbReference>
<dbReference type="PANTHER" id="PTHR34719:SF2">
    <property type="entry name" value="NICKEL-RESPONSIVE REGULATOR"/>
    <property type="match status" value="1"/>
</dbReference>
<dbReference type="InterPro" id="IPR010985">
    <property type="entry name" value="Ribbon_hlx_hlx"/>
</dbReference>
<name>A0A6J5FDU4_9BURK</name>
<organism evidence="11 12">
    <name type="scientific">Paraburkholderia fynbosensis</name>
    <dbReference type="NCBI Taxonomy" id="1200993"/>
    <lineage>
        <taxon>Bacteria</taxon>
        <taxon>Pseudomonadati</taxon>
        <taxon>Pseudomonadota</taxon>
        <taxon>Betaproteobacteria</taxon>
        <taxon>Burkholderiales</taxon>
        <taxon>Burkholderiaceae</taxon>
        <taxon>Paraburkholderia</taxon>
    </lineage>
</organism>
<evidence type="ECO:0000259" key="9">
    <source>
        <dbReference type="Pfam" id="PF01402"/>
    </source>
</evidence>
<dbReference type="GO" id="GO:0003677">
    <property type="term" value="F:DNA binding"/>
    <property type="evidence" value="ECO:0007669"/>
    <property type="project" value="UniProtKB-KW"/>
</dbReference>
<dbReference type="GO" id="GO:0016151">
    <property type="term" value="F:nickel cation binding"/>
    <property type="evidence" value="ECO:0007669"/>
    <property type="project" value="UniProtKB-UniRule"/>
</dbReference>
<sequence length="163" mass="18677">MRAMLWWCQDAIPAKRIGDMQRITITIDDFLLATLDDTMKRRAYSSRSEALRDILRAHRSKELLADAHAQCVGTLTIVFEHGVRELAQRLSDAYHEQHALIVSSSRIYLDHDNCLEALVLRGEVDTIQQFAWSLASQRGVRNSNLHLMPLMKESAPPHEHLHV</sequence>
<keyword evidence="4" id="KW-0479">Metal-binding</keyword>
<feature type="domain" description="Transcription factor NikR nickel binding C-terminal" evidence="10">
    <location>
        <begin position="72"/>
        <end position="147"/>
    </location>
</feature>
<dbReference type="InterPro" id="IPR014864">
    <property type="entry name" value="TF_NikR_Ni-bd_C"/>
</dbReference>
<keyword evidence="6 8" id="KW-0238">DNA-binding</keyword>
<dbReference type="InterPro" id="IPR027271">
    <property type="entry name" value="Acetolactate_synth/TF_NikR_C"/>
</dbReference>